<feature type="non-terminal residue" evidence="1">
    <location>
        <position position="60"/>
    </location>
</feature>
<organism evidence="1 2">
    <name type="scientific">Dasyornis broadbenti</name>
    <name type="common">rufous bristle-bird</name>
    <dbReference type="NCBI Taxonomy" id="243059"/>
    <lineage>
        <taxon>Eukaryota</taxon>
        <taxon>Metazoa</taxon>
        <taxon>Chordata</taxon>
        <taxon>Craniata</taxon>
        <taxon>Vertebrata</taxon>
        <taxon>Euteleostomi</taxon>
        <taxon>Archelosauria</taxon>
        <taxon>Archosauria</taxon>
        <taxon>Dinosauria</taxon>
        <taxon>Saurischia</taxon>
        <taxon>Theropoda</taxon>
        <taxon>Coelurosauria</taxon>
        <taxon>Aves</taxon>
        <taxon>Neognathae</taxon>
        <taxon>Neoaves</taxon>
        <taxon>Telluraves</taxon>
        <taxon>Australaves</taxon>
        <taxon>Passeriformes</taxon>
        <taxon>Meliphagoidea</taxon>
        <taxon>Dasyornithidae</taxon>
        <taxon>Dasyornis</taxon>
    </lineage>
</organism>
<dbReference type="AlphaFoldDB" id="A0A7K6IGU4"/>
<evidence type="ECO:0000313" key="1">
    <source>
        <dbReference type="EMBL" id="NWV86681.1"/>
    </source>
</evidence>
<protein>
    <submittedName>
        <fullName evidence="1">ESPL1 protein</fullName>
    </submittedName>
</protein>
<proteinExistence type="predicted"/>
<accession>A0A7K6IGU4</accession>
<sequence length="60" mass="6392">RSALSWIAHCPPGSLYGRLCRLLALALGDRDPVATAGLLAESLGVTVRHQQLGLARSRAR</sequence>
<keyword evidence="2" id="KW-1185">Reference proteome</keyword>
<dbReference type="EMBL" id="VZRN01008829">
    <property type="protein sequence ID" value="NWV86681.1"/>
    <property type="molecule type" value="Genomic_DNA"/>
</dbReference>
<name>A0A7K6IGU4_9PASS</name>
<gene>
    <name evidence="1" type="primary">Espl1_1</name>
    <name evidence="1" type="ORF">DASBRO_R15593</name>
</gene>
<evidence type="ECO:0000313" key="2">
    <source>
        <dbReference type="Proteomes" id="UP000521322"/>
    </source>
</evidence>
<comment type="caution">
    <text evidence="1">The sequence shown here is derived from an EMBL/GenBank/DDBJ whole genome shotgun (WGS) entry which is preliminary data.</text>
</comment>
<reference evidence="1 2" key="1">
    <citation type="submission" date="2019-09" db="EMBL/GenBank/DDBJ databases">
        <title>Bird 10,000 Genomes (B10K) Project - Family phase.</title>
        <authorList>
            <person name="Zhang G."/>
        </authorList>
    </citation>
    <scope>NUCLEOTIDE SEQUENCE [LARGE SCALE GENOMIC DNA]</scope>
    <source>
        <strain evidence="1">B10K-DU-029-49</strain>
        <tissue evidence="1">Liver</tissue>
    </source>
</reference>
<dbReference type="Proteomes" id="UP000521322">
    <property type="component" value="Unassembled WGS sequence"/>
</dbReference>
<feature type="non-terminal residue" evidence="1">
    <location>
        <position position="1"/>
    </location>
</feature>